<comment type="similarity">
    <text evidence="1">Belongs to the NAD(P)-dependent epimerase/dehydratase family. SDR39U1 subfamily.</text>
</comment>
<evidence type="ECO:0000259" key="3">
    <source>
        <dbReference type="Pfam" id="PF08338"/>
    </source>
</evidence>
<dbReference type="PANTHER" id="PTHR11092:SF0">
    <property type="entry name" value="EPIMERASE FAMILY PROTEIN SDR39U1"/>
    <property type="match status" value="1"/>
</dbReference>
<dbReference type="EMBL" id="JBHUJC010000042">
    <property type="protein sequence ID" value="MFD2277454.1"/>
    <property type="molecule type" value="Genomic_DNA"/>
</dbReference>
<feature type="domain" description="NAD-dependent epimerase/dehydratase" evidence="2">
    <location>
        <begin position="5"/>
        <end position="227"/>
    </location>
</feature>
<dbReference type="PANTHER" id="PTHR11092">
    <property type="entry name" value="SUGAR NUCLEOTIDE EPIMERASE RELATED"/>
    <property type="match status" value="1"/>
</dbReference>
<dbReference type="SUPFAM" id="SSF51735">
    <property type="entry name" value="NAD(P)-binding Rossmann-fold domains"/>
    <property type="match status" value="1"/>
</dbReference>
<protein>
    <submittedName>
        <fullName evidence="4">TIGR01777 family oxidoreductase</fullName>
    </submittedName>
</protein>
<evidence type="ECO:0000259" key="2">
    <source>
        <dbReference type="Pfam" id="PF01370"/>
    </source>
</evidence>
<evidence type="ECO:0000313" key="5">
    <source>
        <dbReference type="Proteomes" id="UP001597297"/>
    </source>
</evidence>
<dbReference type="Pfam" id="PF01370">
    <property type="entry name" value="Epimerase"/>
    <property type="match status" value="1"/>
</dbReference>
<dbReference type="InterPro" id="IPR036291">
    <property type="entry name" value="NAD(P)-bd_dom_sf"/>
</dbReference>
<reference evidence="5" key="1">
    <citation type="journal article" date="2019" name="Int. J. Syst. Evol. Microbiol.">
        <title>The Global Catalogue of Microorganisms (GCM) 10K type strain sequencing project: providing services to taxonomists for standard genome sequencing and annotation.</title>
        <authorList>
            <consortium name="The Broad Institute Genomics Platform"/>
            <consortium name="The Broad Institute Genome Sequencing Center for Infectious Disease"/>
            <person name="Wu L."/>
            <person name="Ma J."/>
        </authorList>
    </citation>
    <scope>NUCLEOTIDE SEQUENCE [LARGE SCALE GENOMIC DNA]</scope>
    <source>
        <strain evidence="5">JCM 16545</strain>
    </source>
</reference>
<dbReference type="InterPro" id="IPR001509">
    <property type="entry name" value="Epimerase_deHydtase"/>
</dbReference>
<dbReference type="InterPro" id="IPR013549">
    <property type="entry name" value="DUF1731"/>
</dbReference>
<dbReference type="Proteomes" id="UP001597297">
    <property type="component" value="Unassembled WGS sequence"/>
</dbReference>
<organism evidence="4 5">
    <name type="scientific">Rubritalea spongiae</name>
    <dbReference type="NCBI Taxonomy" id="430797"/>
    <lineage>
        <taxon>Bacteria</taxon>
        <taxon>Pseudomonadati</taxon>
        <taxon>Verrucomicrobiota</taxon>
        <taxon>Verrucomicrobiia</taxon>
        <taxon>Verrucomicrobiales</taxon>
        <taxon>Rubritaleaceae</taxon>
        <taxon>Rubritalea</taxon>
    </lineage>
</organism>
<evidence type="ECO:0000313" key="4">
    <source>
        <dbReference type="EMBL" id="MFD2277454.1"/>
    </source>
</evidence>
<dbReference type="Pfam" id="PF08338">
    <property type="entry name" value="DUF1731"/>
    <property type="match status" value="1"/>
</dbReference>
<dbReference type="Gene3D" id="3.40.50.720">
    <property type="entry name" value="NAD(P)-binding Rossmann-like Domain"/>
    <property type="match status" value="1"/>
</dbReference>
<keyword evidence="5" id="KW-1185">Reference proteome</keyword>
<gene>
    <name evidence="4" type="ORF">ACFSQZ_13320</name>
</gene>
<comment type="caution">
    <text evidence="4">The sequence shown here is derived from an EMBL/GenBank/DDBJ whole genome shotgun (WGS) entry which is preliminary data.</text>
</comment>
<evidence type="ECO:0000256" key="1">
    <source>
        <dbReference type="ARBA" id="ARBA00009353"/>
    </source>
</evidence>
<sequence>MKTIVIVAANGFLGRVLSRYFLQQGWNVVGIAREPYDLIDGVDFVYWDGKQLGEWAEALEWVDVLVNLAGRSVNCRYGERNKKAIMDSRVGTTHLLGEAVRGCKNPPKVWINSSTATIYRHAEDRPQGDADGEIGTGFSVEVAKAWEKAFMQQNVEGVRQVALRTAIVISEEAETVWTVLQGLARYNLGGKMGKGTQRVSWITDNDFARAVEWIALKDSASGTYNVAAPHPVTNTAFMRLVRESVGKRFGIASNRWMLELGAFVRRTEIELILKSRWVIPTRLLEEGFTFEYPTIEQWMGGADGH</sequence>
<name>A0ABW5EAP0_9BACT</name>
<dbReference type="RefSeq" id="WP_377093379.1">
    <property type="nucleotide sequence ID" value="NZ_JBHSJM010000001.1"/>
</dbReference>
<feature type="domain" description="DUF1731" evidence="3">
    <location>
        <begin position="256"/>
        <end position="297"/>
    </location>
</feature>
<dbReference type="InterPro" id="IPR010099">
    <property type="entry name" value="SDR39U1"/>
</dbReference>
<accession>A0ABW5EAP0</accession>
<proteinExistence type="inferred from homology"/>
<dbReference type="NCBIfam" id="TIGR01777">
    <property type="entry name" value="yfcH"/>
    <property type="match status" value="1"/>
</dbReference>